<gene>
    <name evidence="2" type="ORF">META_00005</name>
</gene>
<proteinExistence type="predicted"/>
<reference evidence="2" key="1">
    <citation type="submission" date="2013-09" db="EMBL/GenBank/DDBJ databases">
        <title>Novel inorganic pyrophosphatase from soil metagenomic and family and subfamily prediction.</title>
        <authorList>
            <person name="Rodrigues G.R."/>
            <person name="Val-Moraes S.P."/>
            <person name="Varani A.M."/>
            <person name="Lemos E.G.M."/>
            <person name="Pizauro J.M."/>
        </authorList>
    </citation>
    <scope>NUCLEOTIDE SEQUENCE</scope>
</reference>
<dbReference type="InterPro" id="IPR025289">
    <property type="entry name" value="DUF4081"/>
</dbReference>
<feature type="domain" description="N-acetyltransferase" evidence="1">
    <location>
        <begin position="119"/>
        <end position="258"/>
    </location>
</feature>
<protein>
    <submittedName>
        <fullName evidence="2">Putative acetyltransferase</fullName>
    </submittedName>
</protein>
<evidence type="ECO:0000313" key="2">
    <source>
        <dbReference type="EMBL" id="AHG52931.1"/>
    </source>
</evidence>
<name>W0NUF7_9ZZZZ</name>
<keyword evidence="2" id="KW-0808">Transferase</keyword>
<dbReference type="InterPro" id="IPR016181">
    <property type="entry name" value="Acyl_CoA_acyltransferase"/>
</dbReference>
<dbReference type="Pfam" id="PF00583">
    <property type="entry name" value="Acetyltransf_1"/>
    <property type="match status" value="1"/>
</dbReference>
<dbReference type="Gene3D" id="3.40.630.30">
    <property type="match status" value="1"/>
</dbReference>
<dbReference type="InterPro" id="IPR000182">
    <property type="entry name" value="GNAT_dom"/>
</dbReference>
<dbReference type="Pfam" id="PF13312">
    <property type="entry name" value="DUF4081"/>
    <property type="match status" value="1"/>
</dbReference>
<organism evidence="2">
    <name type="scientific">uncultured organism</name>
    <dbReference type="NCBI Taxonomy" id="155900"/>
    <lineage>
        <taxon>unclassified sequences</taxon>
        <taxon>environmental samples</taxon>
    </lineage>
</organism>
<accession>W0NUF7</accession>
<dbReference type="AlphaFoldDB" id="W0NUF7"/>
<dbReference type="EMBL" id="KF715620">
    <property type="protein sequence ID" value="AHG52931.1"/>
    <property type="molecule type" value="Genomic_DNA"/>
</dbReference>
<dbReference type="SUPFAM" id="SSF55729">
    <property type="entry name" value="Acyl-CoA N-acyltransferases (Nat)"/>
    <property type="match status" value="1"/>
</dbReference>
<dbReference type="PROSITE" id="PS51186">
    <property type="entry name" value="GNAT"/>
    <property type="match status" value="1"/>
</dbReference>
<dbReference type="GO" id="GO:0016747">
    <property type="term" value="F:acyltransferase activity, transferring groups other than amino-acyl groups"/>
    <property type="evidence" value="ECO:0007669"/>
    <property type="project" value="InterPro"/>
</dbReference>
<evidence type="ECO:0000259" key="1">
    <source>
        <dbReference type="PROSITE" id="PS51186"/>
    </source>
</evidence>
<sequence>MKTFEPTLRQTLAFCAEDPVERVFLEDVARRGLGRFVALGENGSVTALCHVGVNVVPSGRGCGAFARAAAVGRARMVIGEEAAVTELWDVARRYMPVPREDRPGQPVYLLERPPEPGGTGLREATLADLQLLVPACAAAHEEEIGINPLDRDPEGFRWRTQAQIGEGRSWIWTDNGTILFKAEASAWTPEAVQLQQVWVDPVARGRGNAQRGMRDLCRRLLDQVPRVCLFVRPENAPAIRVYEAIGMQRTISYRSLIF</sequence>